<keyword evidence="2" id="KW-1185">Reference proteome</keyword>
<protein>
    <submittedName>
        <fullName evidence="1">Uncharacterized protein</fullName>
    </submittedName>
</protein>
<reference evidence="1" key="1">
    <citation type="submission" date="2022-04" db="EMBL/GenBank/DDBJ databases">
        <title>Genome of the entomopathogenic fungus Entomophthora muscae.</title>
        <authorList>
            <person name="Elya C."/>
            <person name="Lovett B.R."/>
            <person name="Lee E."/>
            <person name="Macias A.M."/>
            <person name="Hajek A.E."/>
            <person name="De Bivort B.L."/>
            <person name="Kasson M.T."/>
            <person name="De Fine Licht H.H."/>
            <person name="Stajich J.E."/>
        </authorList>
    </citation>
    <scope>NUCLEOTIDE SEQUENCE</scope>
    <source>
        <strain evidence="1">Berkeley</strain>
    </source>
</reference>
<organism evidence="1 2">
    <name type="scientific">Entomophthora muscae</name>
    <dbReference type="NCBI Taxonomy" id="34485"/>
    <lineage>
        <taxon>Eukaryota</taxon>
        <taxon>Fungi</taxon>
        <taxon>Fungi incertae sedis</taxon>
        <taxon>Zoopagomycota</taxon>
        <taxon>Entomophthoromycotina</taxon>
        <taxon>Entomophthoromycetes</taxon>
        <taxon>Entomophthorales</taxon>
        <taxon>Entomophthoraceae</taxon>
        <taxon>Entomophthora</taxon>
    </lineage>
</organism>
<name>A0ACC2S7K8_9FUNG</name>
<gene>
    <name evidence="1" type="ORF">DSO57_1012842</name>
</gene>
<evidence type="ECO:0000313" key="2">
    <source>
        <dbReference type="Proteomes" id="UP001165960"/>
    </source>
</evidence>
<proteinExistence type="predicted"/>
<comment type="caution">
    <text evidence="1">The sequence shown here is derived from an EMBL/GenBank/DDBJ whole genome shotgun (WGS) entry which is preliminary data.</text>
</comment>
<accession>A0ACC2S7K8</accession>
<dbReference type="EMBL" id="QTSX02005726">
    <property type="protein sequence ID" value="KAJ9058381.1"/>
    <property type="molecule type" value="Genomic_DNA"/>
</dbReference>
<sequence length="336" mass="37317">MLGHEAKRIRLLGEATVTNRFSAITQAAQNLIKETPIKMTLDEFCRFCPQFCAAITRAITGTIPKRQAKSLLTDVGAPRVIGMVEGVPTAIILNGGSFKNIVTKDFLEHLGITDIAPSEMRYILADGRQAPCIGTVQGIQVTIHGVSQVIEATVFGHSQFNLLLGRKTMRNFHITTHYGTDVAYSKEIDMDCTSFNLDPFSEAFLAVDVSRNIELNQSLSKVQKTRLSKLMDQFEFCIVENMDQLPLATKFKHCIVTKKRGIHTGENCSHAFLGTYCSQYLSLGVSHCGSSQKEWKSAPLRKLYTLECSDRKPTASITEGKGNPSTVQRRKLVFQH</sequence>
<dbReference type="Proteomes" id="UP001165960">
    <property type="component" value="Unassembled WGS sequence"/>
</dbReference>
<evidence type="ECO:0000313" key="1">
    <source>
        <dbReference type="EMBL" id="KAJ9058381.1"/>
    </source>
</evidence>